<dbReference type="Gene3D" id="3.30.559.30">
    <property type="entry name" value="Nonribosomal peptide synthetase, condensation domain"/>
    <property type="match status" value="1"/>
</dbReference>
<name>A0A6N7Z2G9_9PSEU</name>
<proteinExistence type="predicted"/>
<evidence type="ECO:0000259" key="2">
    <source>
        <dbReference type="PROSITE" id="PS50075"/>
    </source>
</evidence>
<dbReference type="EMBL" id="WMBA01000027">
    <property type="protein sequence ID" value="MTD55853.1"/>
    <property type="molecule type" value="Genomic_DNA"/>
</dbReference>
<feature type="domain" description="Carrier" evidence="2">
    <location>
        <begin position="486"/>
        <end position="563"/>
    </location>
</feature>
<sequence length="989" mass="108280">MVSLESLAPLADLVREVAAGHPEAVAVEAPEASLTYRELVDAADALASGLRDAGAATVAVTGRRGTGFVVAVLAAMTAPVRLVTVDPELPAARRVFMTERAAADLVLVTDETSATGLPAELPVHRITSTGEVLDALPVHAGEPGVGSYIFFTSGTTGTPKAVVGRQSAIAHFVRWQRDRFAIGPGDRFAQLTALSFDVVLRDVFTPLAAGATICVPPDNVAVHNGGIIGWLREAGITVVHTVPSLAARWLATAAPAREQAALRLSFLAGEPLPDTTVTAWRQQFPHTRVVNLYGPTETTLAKFSHEIGEPVPGIQPVGRPLPETDFRLVDEEVWISTPHRTGGYLDDPDETARRFVSESGEVWYRTGDLGVVDGDGLLHLRGRADFQVKINGNRVELEGLTALLRGHREVRDAVVTARTRPDGATYLAAYYVGAAAGEDLRTWLGERLPAAQVPSVFLSLPQLPLAANGKIDRSALPDPLATGPESHDRESLDSVGRAVFDAFEAVLGSVSADADFFVLGGTSLDSAELSTRLLNATGRRIEMREIYQLRTPANLLAAVRARAADEQAPIPRREPVATTGLSPQQRRYRNVFLPEGNRTWANMPALFTLPDGTDAAAVHRALGVVVDRHDSLRAWFDGDVQHFADSVDFTVETVDLSHLSEEQYTANVDRLRIAESYTLLPTAAPPLFRATLVRFHDRATLLWNVHHLVSDGFSQQLFRRELTAVLGGTPPEKLPPLPISYRDYIAWRAERGDDPAPREYWREVFADRYERPLLPVRHAVEDPARGVAYQFPIDDDLTAQVDRFARAQGVTAFSVYFAAYFLLVHELYGRADLVVATPAAGRTRPEFQHLIGNFISLVGIRHRSGEENSFTDLVQRLQERTVRAMENQDYQYDQVMADVGAEPDDDRFPLTTVAISLMDVPPDQAATLRRPSYRDLGCGVKFDLLGYLRRAGESAAFDLHTRYALMDEAQLHQLREEFLGLLRTNLADV</sequence>
<comment type="caution">
    <text evidence="3">The sequence shown here is derived from an EMBL/GenBank/DDBJ whole genome shotgun (WGS) entry which is preliminary data.</text>
</comment>
<dbReference type="Gene3D" id="1.10.1200.10">
    <property type="entry name" value="ACP-like"/>
    <property type="match status" value="1"/>
</dbReference>
<dbReference type="InterPro" id="IPR020845">
    <property type="entry name" value="AMP-binding_CS"/>
</dbReference>
<dbReference type="PROSITE" id="PS50075">
    <property type="entry name" value="CARRIER"/>
    <property type="match status" value="1"/>
</dbReference>
<dbReference type="GO" id="GO:0043041">
    <property type="term" value="P:amino acid activation for nonribosomal peptide biosynthetic process"/>
    <property type="evidence" value="ECO:0007669"/>
    <property type="project" value="TreeGrafter"/>
</dbReference>
<dbReference type="GO" id="GO:0005737">
    <property type="term" value="C:cytoplasm"/>
    <property type="evidence" value="ECO:0007669"/>
    <property type="project" value="TreeGrafter"/>
</dbReference>
<organism evidence="3 4">
    <name type="scientific">Amycolatopsis pithecellobii</name>
    <dbReference type="NCBI Taxonomy" id="664692"/>
    <lineage>
        <taxon>Bacteria</taxon>
        <taxon>Bacillati</taxon>
        <taxon>Actinomycetota</taxon>
        <taxon>Actinomycetes</taxon>
        <taxon>Pseudonocardiales</taxon>
        <taxon>Pseudonocardiaceae</taxon>
        <taxon>Amycolatopsis</taxon>
    </lineage>
</organism>
<dbReference type="InterPro" id="IPR042099">
    <property type="entry name" value="ANL_N_sf"/>
</dbReference>
<dbReference type="Pfam" id="PF00668">
    <property type="entry name" value="Condensation"/>
    <property type="match status" value="1"/>
</dbReference>
<accession>A0A6N7Z2G9</accession>
<protein>
    <submittedName>
        <fullName evidence="3">AMP-binding protein</fullName>
    </submittedName>
</protein>
<dbReference type="InterPro" id="IPR036736">
    <property type="entry name" value="ACP-like_sf"/>
</dbReference>
<dbReference type="SUPFAM" id="SSF47336">
    <property type="entry name" value="ACP-like"/>
    <property type="match status" value="1"/>
</dbReference>
<dbReference type="Pfam" id="PF00501">
    <property type="entry name" value="AMP-binding"/>
    <property type="match status" value="1"/>
</dbReference>
<evidence type="ECO:0000256" key="1">
    <source>
        <dbReference type="ARBA" id="ARBA00001957"/>
    </source>
</evidence>
<dbReference type="Proteomes" id="UP000440096">
    <property type="component" value="Unassembled WGS sequence"/>
</dbReference>
<comment type="cofactor">
    <cofactor evidence="1">
        <name>pantetheine 4'-phosphate</name>
        <dbReference type="ChEBI" id="CHEBI:47942"/>
    </cofactor>
</comment>
<gene>
    <name evidence="3" type="ORF">GKO32_17995</name>
</gene>
<dbReference type="GO" id="GO:0031177">
    <property type="term" value="F:phosphopantetheine binding"/>
    <property type="evidence" value="ECO:0007669"/>
    <property type="project" value="TreeGrafter"/>
</dbReference>
<dbReference type="InterPro" id="IPR009081">
    <property type="entry name" value="PP-bd_ACP"/>
</dbReference>
<dbReference type="SUPFAM" id="SSF52777">
    <property type="entry name" value="CoA-dependent acyltransferases"/>
    <property type="match status" value="2"/>
</dbReference>
<evidence type="ECO:0000313" key="4">
    <source>
        <dbReference type="Proteomes" id="UP000440096"/>
    </source>
</evidence>
<evidence type="ECO:0000313" key="3">
    <source>
        <dbReference type="EMBL" id="MTD55853.1"/>
    </source>
</evidence>
<dbReference type="PANTHER" id="PTHR45527">
    <property type="entry name" value="NONRIBOSOMAL PEPTIDE SYNTHETASE"/>
    <property type="match status" value="1"/>
</dbReference>
<dbReference type="PROSITE" id="PS00455">
    <property type="entry name" value="AMP_BINDING"/>
    <property type="match status" value="1"/>
</dbReference>
<dbReference type="CDD" id="cd05930">
    <property type="entry name" value="A_NRPS"/>
    <property type="match status" value="1"/>
</dbReference>
<dbReference type="InterPro" id="IPR000873">
    <property type="entry name" value="AMP-dep_synth/lig_dom"/>
</dbReference>
<dbReference type="AlphaFoldDB" id="A0A6N7Z2G9"/>
<dbReference type="GO" id="GO:0008610">
    <property type="term" value="P:lipid biosynthetic process"/>
    <property type="evidence" value="ECO:0007669"/>
    <property type="project" value="UniProtKB-ARBA"/>
</dbReference>
<dbReference type="GO" id="GO:0044550">
    <property type="term" value="P:secondary metabolite biosynthetic process"/>
    <property type="evidence" value="ECO:0007669"/>
    <property type="project" value="TreeGrafter"/>
</dbReference>
<dbReference type="SUPFAM" id="SSF56801">
    <property type="entry name" value="Acetyl-CoA synthetase-like"/>
    <property type="match status" value="1"/>
</dbReference>
<dbReference type="OrthoDB" id="3243414at2"/>
<dbReference type="InterPro" id="IPR023213">
    <property type="entry name" value="CAT-like_dom_sf"/>
</dbReference>
<reference evidence="3 4" key="1">
    <citation type="submission" date="2019-11" db="EMBL/GenBank/DDBJ databases">
        <title>Draft genome of Amycolatopsis RM579.</title>
        <authorList>
            <person name="Duangmal K."/>
            <person name="Mingma R."/>
        </authorList>
    </citation>
    <scope>NUCLEOTIDE SEQUENCE [LARGE SCALE GENOMIC DNA]</scope>
    <source>
        <strain evidence="3 4">RM579</strain>
    </source>
</reference>
<dbReference type="InterPro" id="IPR001242">
    <property type="entry name" value="Condensation_dom"/>
</dbReference>
<dbReference type="InterPro" id="IPR045851">
    <property type="entry name" value="AMP-bd_C_sf"/>
</dbReference>
<dbReference type="PANTHER" id="PTHR45527:SF1">
    <property type="entry name" value="FATTY ACID SYNTHASE"/>
    <property type="match status" value="1"/>
</dbReference>
<dbReference type="GO" id="GO:0003824">
    <property type="term" value="F:catalytic activity"/>
    <property type="evidence" value="ECO:0007669"/>
    <property type="project" value="InterPro"/>
</dbReference>
<dbReference type="Gene3D" id="3.30.300.30">
    <property type="match status" value="1"/>
</dbReference>
<keyword evidence="4" id="KW-1185">Reference proteome</keyword>
<dbReference type="RefSeq" id="WP_154758052.1">
    <property type="nucleotide sequence ID" value="NZ_WMBA01000027.1"/>
</dbReference>
<dbReference type="Gene3D" id="3.30.559.10">
    <property type="entry name" value="Chloramphenicol acetyltransferase-like domain"/>
    <property type="match status" value="1"/>
</dbReference>
<dbReference type="Pfam" id="PF00550">
    <property type="entry name" value="PP-binding"/>
    <property type="match status" value="1"/>
</dbReference>
<dbReference type="Gene3D" id="3.40.50.12780">
    <property type="entry name" value="N-terminal domain of ligase-like"/>
    <property type="match status" value="1"/>
</dbReference>